<dbReference type="GO" id="GO:0005604">
    <property type="term" value="C:basement membrane"/>
    <property type="evidence" value="ECO:0007669"/>
    <property type="project" value="TreeGrafter"/>
</dbReference>
<evidence type="ECO:0000256" key="1">
    <source>
        <dbReference type="ARBA" id="ARBA00004613"/>
    </source>
</evidence>
<evidence type="ECO:0000313" key="8">
    <source>
        <dbReference type="EMBL" id="KAG8179336.1"/>
    </source>
</evidence>
<protein>
    <recommendedName>
        <fullName evidence="7">Thyroglobulin type-1 domain-containing protein</fullName>
    </recommendedName>
</protein>
<feature type="signal peptide" evidence="6">
    <location>
        <begin position="1"/>
        <end position="17"/>
    </location>
</feature>
<evidence type="ECO:0000256" key="5">
    <source>
        <dbReference type="PROSITE-ProRule" id="PRU00500"/>
    </source>
</evidence>
<dbReference type="InterPro" id="IPR000716">
    <property type="entry name" value="Thyroglobulin_1"/>
</dbReference>
<name>A0AAV6U6R0_9ARAC</name>
<comment type="caution">
    <text evidence="5">Lacks conserved residue(s) required for the propagation of feature annotation.</text>
</comment>
<evidence type="ECO:0000313" key="9">
    <source>
        <dbReference type="Proteomes" id="UP000827092"/>
    </source>
</evidence>
<dbReference type="SUPFAM" id="SSF57610">
    <property type="entry name" value="Thyroglobulin type-1 domain"/>
    <property type="match status" value="2"/>
</dbReference>
<organism evidence="8 9">
    <name type="scientific">Oedothorax gibbosus</name>
    <dbReference type="NCBI Taxonomy" id="931172"/>
    <lineage>
        <taxon>Eukaryota</taxon>
        <taxon>Metazoa</taxon>
        <taxon>Ecdysozoa</taxon>
        <taxon>Arthropoda</taxon>
        <taxon>Chelicerata</taxon>
        <taxon>Arachnida</taxon>
        <taxon>Araneae</taxon>
        <taxon>Araneomorphae</taxon>
        <taxon>Entelegynae</taxon>
        <taxon>Araneoidea</taxon>
        <taxon>Linyphiidae</taxon>
        <taxon>Erigoninae</taxon>
        <taxon>Oedothorax</taxon>
    </lineage>
</organism>
<gene>
    <name evidence="8" type="ORF">JTE90_011600</name>
</gene>
<dbReference type="InterPro" id="IPR036857">
    <property type="entry name" value="Thyroglobulin_1_sf"/>
</dbReference>
<keyword evidence="9" id="KW-1185">Reference proteome</keyword>
<feature type="domain" description="Thyroglobulin type-1" evidence="7">
    <location>
        <begin position="242"/>
        <end position="314"/>
    </location>
</feature>
<dbReference type="PANTHER" id="PTHR12352:SF3">
    <property type="entry name" value="NIDOGEN-2"/>
    <property type="match status" value="1"/>
</dbReference>
<dbReference type="InterPro" id="IPR051950">
    <property type="entry name" value="Dev_reg/Prot_inhib"/>
</dbReference>
<feature type="domain" description="Thyroglobulin type-1" evidence="7">
    <location>
        <begin position="98"/>
        <end position="168"/>
    </location>
</feature>
<dbReference type="PANTHER" id="PTHR12352">
    <property type="entry name" value="SECRETED MODULAR CALCIUM-BINDING PROTEIN"/>
    <property type="match status" value="1"/>
</dbReference>
<dbReference type="SMART" id="SM00211">
    <property type="entry name" value="TY"/>
    <property type="match status" value="3"/>
</dbReference>
<feature type="chain" id="PRO_5043966940" description="Thyroglobulin type-1 domain-containing protein" evidence="6">
    <location>
        <begin position="18"/>
        <end position="371"/>
    </location>
</feature>
<keyword evidence="3" id="KW-0677">Repeat</keyword>
<dbReference type="Proteomes" id="UP000827092">
    <property type="component" value="Unassembled WGS sequence"/>
</dbReference>
<keyword evidence="4" id="KW-1015">Disulfide bond</keyword>
<comment type="subcellular location">
    <subcellularLocation>
        <location evidence="1">Secreted</location>
    </subcellularLocation>
</comment>
<keyword evidence="2" id="KW-0964">Secreted</keyword>
<accession>A0AAV6U6R0</accession>
<dbReference type="GO" id="GO:0007160">
    <property type="term" value="P:cell-matrix adhesion"/>
    <property type="evidence" value="ECO:0007669"/>
    <property type="project" value="TreeGrafter"/>
</dbReference>
<evidence type="ECO:0000256" key="6">
    <source>
        <dbReference type="SAM" id="SignalP"/>
    </source>
</evidence>
<dbReference type="Pfam" id="PF00086">
    <property type="entry name" value="Thyroglobulin_1"/>
    <property type="match status" value="2"/>
</dbReference>
<proteinExistence type="predicted"/>
<evidence type="ECO:0000256" key="4">
    <source>
        <dbReference type="ARBA" id="ARBA00023157"/>
    </source>
</evidence>
<dbReference type="Gene3D" id="4.10.800.10">
    <property type="entry name" value="Thyroglobulin type-1"/>
    <property type="match status" value="2"/>
</dbReference>
<dbReference type="AlphaFoldDB" id="A0AAV6U6R0"/>
<comment type="caution">
    <text evidence="8">The sequence shown here is derived from an EMBL/GenBank/DDBJ whole genome shotgun (WGS) entry which is preliminary data.</text>
</comment>
<dbReference type="PROSITE" id="PS51162">
    <property type="entry name" value="THYROGLOBULIN_1_2"/>
    <property type="match status" value="2"/>
</dbReference>
<evidence type="ECO:0000259" key="7">
    <source>
        <dbReference type="PROSITE" id="PS51162"/>
    </source>
</evidence>
<evidence type="ECO:0000256" key="3">
    <source>
        <dbReference type="ARBA" id="ARBA00022737"/>
    </source>
</evidence>
<keyword evidence="6" id="KW-0732">Signal</keyword>
<sequence>MFTRAIIVAFLISCALSQHRFGCEEDFCAKKVKCPPFKCVSGSRIIENATTCGCCHWCVKALELDDHCDVESLSEIPTKECGPGLICDKKQSKCVYANTECMKDQKKYDELEYSKLPFGKTRPECDDFGYYKPVVCINDVLCYCVNKQGKRIFGTDVASKKDMMHCNCSRDFDEFPRSKSVDNFLRCLPNGNYGKLQCTGKWCYCMQDVSQGAGYIAKANTTLESLQCYDETLHNDYDPMLRSKCLQKRYKLQQEIKKYEDQTVTVIGVDLPECELDGSYAPVQCKNDRCYCVKKNGDKFGFSVSRKEAKGMNCRCVRGNELLRGEKNKNKNMKLFEKFQCLLNGNYKSTQNIGPVSITVSEMGYQILEND</sequence>
<reference evidence="8 9" key="1">
    <citation type="journal article" date="2022" name="Nat. Ecol. Evol.">
        <title>A masculinizing supergene underlies an exaggerated male reproductive morph in a spider.</title>
        <authorList>
            <person name="Hendrickx F."/>
            <person name="De Corte Z."/>
            <person name="Sonet G."/>
            <person name="Van Belleghem S.M."/>
            <person name="Kostlbacher S."/>
            <person name="Vangestel C."/>
        </authorList>
    </citation>
    <scope>NUCLEOTIDE SEQUENCE [LARGE SCALE GENOMIC DNA]</scope>
    <source>
        <strain evidence="8">W744_W776</strain>
    </source>
</reference>
<dbReference type="EMBL" id="JAFNEN010000636">
    <property type="protein sequence ID" value="KAG8179336.1"/>
    <property type="molecule type" value="Genomic_DNA"/>
</dbReference>
<evidence type="ECO:0000256" key="2">
    <source>
        <dbReference type="ARBA" id="ARBA00022525"/>
    </source>
</evidence>
<dbReference type="GO" id="GO:0005615">
    <property type="term" value="C:extracellular space"/>
    <property type="evidence" value="ECO:0007669"/>
    <property type="project" value="TreeGrafter"/>
</dbReference>